<dbReference type="AlphaFoldDB" id="A0A7K4HL57"/>
<evidence type="ECO:0000313" key="2">
    <source>
        <dbReference type="EMBL" id="NVO66006.1"/>
    </source>
</evidence>
<protein>
    <submittedName>
        <fullName evidence="2">GNAT family N-acetyltransferase</fullName>
    </submittedName>
</protein>
<sequence>MRVMEVLADSSVLHRLKKEHIGSAAEMLARAFWQDSKMDYFVPDEGNRLKIARHHFEFLLRYGLIYGEVYTTSPHFEGVAVWLPQKNVEITLWRALRAGLFRFRKGVGKEALERILSFSDYLDTLHRRHMPGPHHYLFFIGVDPTCQGKGYASRLIRPVLARLDGEGLPCYLVTQNEQNVALYEHYGFRVIEKSLIPGTEVESWAMVREAGLNRS</sequence>
<dbReference type="PANTHER" id="PTHR42791">
    <property type="entry name" value="GNAT FAMILY ACETYLTRANSFERASE"/>
    <property type="match status" value="1"/>
</dbReference>
<dbReference type="Pfam" id="PF00583">
    <property type="entry name" value="Acetyltransf_1"/>
    <property type="match status" value="1"/>
</dbReference>
<accession>A0A7K4HL57</accession>
<proteinExistence type="predicted"/>
<organism evidence="2 3">
    <name type="scientific">Methanofollis tationis</name>
    <dbReference type="NCBI Taxonomy" id="81417"/>
    <lineage>
        <taxon>Archaea</taxon>
        <taxon>Methanobacteriati</taxon>
        <taxon>Methanobacteriota</taxon>
        <taxon>Stenosarchaea group</taxon>
        <taxon>Methanomicrobia</taxon>
        <taxon>Methanomicrobiales</taxon>
        <taxon>Methanomicrobiaceae</taxon>
        <taxon>Methanofollis</taxon>
    </lineage>
</organism>
<gene>
    <name evidence="2" type="ORF">HWN36_01420</name>
</gene>
<dbReference type="EMBL" id="JABXWR010000001">
    <property type="protein sequence ID" value="NVO66006.1"/>
    <property type="molecule type" value="Genomic_DNA"/>
</dbReference>
<comment type="caution">
    <text evidence="2">The sequence shown here is derived from an EMBL/GenBank/DDBJ whole genome shotgun (WGS) entry which is preliminary data.</text>
</comment>
<dbReference type="InterPro" id="IPR052523">
    <property type="entry name" value="Trichothecene_AcTrans"/>
</dbReference>
<dbReference type="CDD" id="cd04301">
    <property type="entry name" value="NAT_SF"/>
    <property type="match status" value="1"/>
</dbReference>
<dbReference type="GO" id="GO:0016747">
    <property type="term" value="F:acyltransferase activity, transferring groups other than amino-acyl groups"/>
    <property type="evidence" value="ECO:0007669"/>
    <property type="project" value="InterPro"/>
</dbReference>
<evidence type="ECO:0000313" key="3">
    <source>
        <dbReference type="Proteomes" id="UP000570823"/>
    </source>
</evidence>
<dbReference type="PROSITE" id="PS51186">
    <property type="entry name" value="GNAT"/>
    <property type="match status" value="1"/>
</dbReference>
<dbReference type="PANTHER" id="PTHR42791:SF1">
    <property type="entry name" value="N-ACETYLTRANSFERASE DOMAIN-CONTAINING PROTEIN"/>
    <property type="match status" value="1"/>
</dbReference>
<feature type="domain" description="N-acetyltransferase" evidence="1">
    <location>
        <begin position="129"/>
        <end position="211"/>
    </location>
</feature>
<keyword evidence="2" id="KW-0808">Transferase</keyword>
<keyword evidence="3" id="KW-1185">Reference proteome</keyword>
<dbReference type="Proteomes" id="UP000570823">
    <property type="component" value="Unassembled WGS sequence"/>
</dbReference>
<name>A0A7K4HL57_9EURY</name>
<dbReference type="InterPro" id="IPR016181">
    <property type="entry name" value="Acyl_CoA_acyltransferase"/>
</dbReference>
<dbReference type="SUPFAM" id="SSF55729">
    <property type="entry name" value="Acyl-CoA N-acyltransferases (Nat)"/>
    <property type="match status" value="1"/>
</dbReference>
<dbReference type="InterPro" id="IPR000182">
    <property type="entry name" value="GNAT_dom"/>
</dbReference>
<dbReference type="Gene3D" id="3.40.630.30">
    <property type="match status" value="1"/>
</dbReference>
<evidence type="ECO:0000259" key="1">
    <source>
        <dbReference type="PROSITE" id="PS51186"/>
    </source>
</evidence>
<reference evidence="2 3" key="1">
    <citation type="submission" date="2020-06" db="EMBL/GenBank/DDBJ databases">
        <title>Methanofollis fontis sp. nov., a methanogen isolated from marine sediments near a cold seep at Four-Way Closure Ridge offshore southwestern Taiwan.</title>
        <authorList>
            <person name="Chen S.-C."/>
            <person name="Teng N.-H."/>
            <person name="Lin Y.-S."/>
            <person name="Lai M.-C."/>
            <person name="Chen H.-H."/>
            <person name="Wang C.-C."/>
        </authorList>
    </citation>
    <scope>NUCLEOTIDE SEQUENCE [LARGE SCALE GENOMIC DNA]</scope>
    <source>
        <strain evidence="2 3">DSM 2702</strain>
    </source>
</reference>